<reference evidence="1 2" key="1">
    <citation type="submission" date="2018-08" db="EMBL/GenBank/DDBJ databases">
        <title>Meiothermus roseus NBRC 110900 genome sequencing project.</title>
        <authorList>
            <person name="Da Costa M.S."/>
            <person name="Albuquerque L."/>
            <person name="Raposo P."/>
            <person name="Froufe H.J.C."/>
            <person name="Barroso C.S."/>
            <person name="Egas C."/>
        </authorList>
    </citation>
    <scope>NUCLEOTIDE SEQUENCE [LARGE SCALE GENOMIC DNA]</scope>
    <source>
        <strain evidence="1 2">NBRC 110900</strain>
    </source>
</reference>
<protein>
    <recommendedName>
        <fullName evidence="3">DUF3248 domain-containing protein</fullName>
    </recommendedName>
</protein>
<sequence length="71" mass="8070">MNDAMEDLLERLGNNLVWRIGKAETEDVIVVRVGLARAASNFALYPRLRNATDEEIESLVKNGQVRVEWVD</sequence>
<dbReference type="Gene3D" id="3.10.20.570">
    <property type="entry name" value="Protein of unknown function DUF3248"/>
    <property type="match status" value="1"/>
</dbReference>
<comment type="caution">
    <text evidence="1">The sequence shown here is derived from an EMBL/GenBank/DDBJ whole genome shotgun (WGS) entry which is preliminary data.</text>
</comment>
<evidence type="ECO:0008006" key="3">
    <source>
        <dbReference type="Google" id="ProtNLM"/>
    </source>
</evidence>
<organism evidence="1 2">
    <name type="scientific">Calidithermus roseus</name>
    <dbReference type="NCBI Taxonomy" id="1644118"/>
    <lineage>
        <taxon>Bacteria</taxon>
        <taxon>Thermotogati</taxon>
        <taxon>Deinococcota</taxon>
        <taxon>Deinococci</taxon>
        <taxon>Thermales</taxon>
        <taxon>Thermaceae</taxon>
        <taxon>Calidithermus</taxon>
    </lineage>
</organism>
<evidence type="ECO:0000313" key="2">
    <source>
        <dbReference type="Proteomes" id="UP000265341"/>
    </source>
</evidence>
<proteinExistence type="predicted"/>
<dbReference type="RefSeq" id="WP_119277063.1">
    <property type="nucleotide sequence ID" value="NZ_QWLA01000024.1"/>
</dbReference>
<dbReference type="Pfam" id="PF11609">
    <property type="entry name" value="DUF3248"/>
    <property type="match status" value="1"/>
</dbReference>
<keyword evidence="2" id="KW-1185">Reference proteome</keyword>
<name>A0A399EXC3_9DEIN</name>
<dbReference type="InterPro" id="IPR021650">
    <property type="entry name" value="DUF3248"/>
</dbReference>
<evidence type="ECO:0000313" key="1">
    <source>
        <dbReference type="EMBL" id="RIH86941.1"/>
    </source>
</evidence>
<dbReference type="AlphaFoldDB" id="A0A399EXC3"/>
<dbReference type="EMBL" id="QWLA01000024">
    <property type="protein sequence ID" value="RIH86941.1"/>
    <property type="molecule type" value="Genomic_DNA"/>
</dbReference>
<dbReference type="Proteomes" id="UP000265341">
    <property type="component" value="Unassembled WGS sequence"/>
</dbReference>
<accession>A0A399EXC3</accession>
<gene>
    <name evidence="1" type="ORF">Mrose_01522</name>
</gene>
<dbReference type="OrthoDB" id="32991at2"/>